<evidence type="ECO:0000313" key="2">
    <source>
        <dbReference type="EMBL" id="CAB4631972.1"/>
    </source>
</evidence>
<organism evidence="2">
    <name type="scientific">freshwater metagenome</name>
    <dbReference type="NCBI Taxonomy" id="449393"/>
    <lineage>
        <taxon>unclassified sequences</taxon>
        <taxon>metagenomes</taxon>
        <taxon>ecological metagenomes</taxon>
    </lineage>
</organism>
<dbReference type="AlphaFoldDB" id="A0A6J6J4N8"/>
<evidence type="ECO:0000256" key="1">
    <source>
        <dbReference type="SAM" id="Phobius"/>
    </source>
</evidence>
<dbReference type="Pfam" id="PF14023">
    <property type="entry name" value="Bestrophin-like"/>
    <property type="match status" value="1"/>
</dbReference>
<proteinExistence type="predicted"/>
<dbReference type="EMBL" id="CAEZVB010000118">
    <property type="protein sequence ID" value="CAB4631972.1"/>
    <property type="molecule type" value="Genomic_DNA"/>
</dbReference>
<accession>A0A6J6J4N8</accession>
<feature type="transmembrane region" description="Helical" evidence="1">
    <location>
        <begin position="183"/>
        <end position="204"/>
    </location>
</feature>
<protein>
    <submittedName>
        <fullName evidence="2">Unannotated protein</fullName>
    </submittedName>
</protein>
<sequence>MFIFEWLSGLPWLVVFIIFLVLSLVTMAIASVVTRHFDPRDRSNDNLARAALTLLSSALIFTGAFTIITSWEDATQLRGSAQSEAILGQGVLRTIEALAPTDSSVALALAEYAESVIQNETGLDGTLEPSLEAEDAFVSLALTTVGVVRASGLDLLESQAVVDSISSLKQAREQRIVELSSAMILPILGLLLIMAVINLAGIGLFPTGSSPGIKRIYCVGIALAISGILTAIVVLQSVPFIHAQIAAPFESLLSNATGR</sequence>
<gene>
    <name evidence="2" type="ORF">UFOPK1908_01521</name>
</gene>
<feature type="transmembrane region" description="Helical" evidence="1">
    <location>
        <begin position="216"/>
        <end position="235"/>
    </location>
</feature>
<feature type="transmembrane region" description="Helical" evidence="1">
    <location>
        <begin position="46"/>
        <end position="68"/>
    </location>
</feature>
<feature type="transmembrane region" description="Helical" evidence="1">
    <location>
        <begin position="12"/>
        <end position="34"/>
    </location>
</feature>
<reference evidence="2" key="1">
    <citation type="submission" date="2020-05" db="EMBL/GenBank/DDBJ databases">
        <authorList>
            <person name="Chiriac C."/>
            <person name="Salcher M."/>
            <person name="Ghai R."/>
            <person name="Kavagutti S V."/>
        </authorList>
    </citation>
    <scope>NUCLEOTIDE SEQUENCE</scope>
</reference>
<dbReference type="InterPro" id="IPR025333">
    <property type="entry name" value="DUF4239"/>
</dbReference>
<name>A0A6J6J4N8_9ZZZZ</name>
<keyword evidence="1" id="KW-1133">Transmembrane helix</keyword>
<keyword evidence="1" id="KW-0472">Membrane</keyword>
<keyword evidence="1" id="KW-0812">Transmembrane</keyword>